<dbReference type="Proteomes" id="UP000273083">
    <property type="component" value="Unassembled WGS sequence"/>
</dbReference>
<dbReference type="PANTHER" id="PTHR43542">
    <property type="entry name" value="METHYLTRANSFERASE"/>
    <property type="match status" value="1"/>
</dbReference>
<dbReference type="OrthoDB" id="9803017at2"/>
<keyword evidence="4" id="KW-1185">Reference proteome</keyword>
<reference evidence="3 4" key="1">
    <citation type="submission" date="2018-11" db="EMBL/GenBank/DDBJ databases">
        <title>Genomic Encyclopedia of Type Strains, Phase IV (KMG-IV): sequencing the most valuable type-strain genomes for metagenomic binning, comparative biology and taxonomic classification.</title>
        <authorList>
            <person name="Goeker M."/>
        </authorList>
    </citation>
    <scope>NUCLEOTIDE SEQUENCE [LARGE SCALE GENOMIC DNA]</scope>
    <source>
        <strain evidence="3 4">DSM 26537</strain>
    </source>
</reference>
<dbReference type="EMBL" id="RJVG01000003">
    <property type="protein sequence ID" value="ROR29449.1"/>
    <property type="molecule type" value="Genomic_DNA"/>
</dbReference>
<dbReference type="Pfam" id="PF03602">
    <property type="entry name" value="Cons_hypoth95"/>
    <property type="match status" value="1"/>
</dbReference>
<gene>
    <name evidence="3" type="ORF">EDD66_103387</name>
</gene>
<dbReference type="AlphaFoldDB" id="A0A3N1XS23"/>
<dbReference type="InterPro" id="IPR002052">
    <property type="entry name" value="DNA_methylase_N6_adenine_CS"/>
</dbReference>
<dbReference type="GO" id="GO:0008168">
    <property type="term" value="F:methyltransferase activity"/>
    <property type="evidence" value="ECO:0007669"/>
    <property type="project" value="UniProtKB-KW"/>
</dbReference>
<protein>
    <submittedName>
        <fullName evidence="3">16S rRNA (Guanine(966)-N(2))-methyltransferase RsmD</fullName>
    </submittedName>
</protein>
<dbReference type="RefSeq" id="WP_123608884.1">
    <property type="nucleotide sequence ID" value="NZ_RJVG01000003.1"/>
</dbReference>
<dbReference type="InterPro" id="IPR029063">
    <property type="entry name" value="SAM-dependent_MTases_sf"/>
</dbReference>
<dbReference type="NCBIfam" id="TIGR00095">
    <property type="entry name" value="16S rRNA (guanine(966)-N(2))-methyltransferase RsmD"/>
    <property type="match status" value="1"/>
</dbReference>
<keyword evidence="2 3" id="KW-0808">Transferase</keyword>
<sequence>MRVIAGSARRVQLKTVEGLETRPTTDRIKETLFNMIHPILYDTNFLDLFSGSGAIGIEALSRGARKASFVENNKIAVSCIKSNLDATKLMEKAEIYNNDILSGLRMMESKKESFDIIFMDPPYNQDYEKEILDYLNNSILIHVDTTIIVEASINTEFNYIEDSNFEIQKIKNYKTNKHVFIRRKTGKEI</sequence>
<dbReference type="CDD" id="cd02440">
    <property type="entry name" value="AdoMet_MTases"/>
    <property type="match status" value="1"/>
</dbReference>
<dbReference type="PIRSF" id="PIRSF004553">
    <property type="entry name" value="CHP00095"/>
    <property type="match status" value="1"/>
</dbReference>
<dbReference type="Gene3D" id="3.40.50.150">
    <property type="entry name" value="Vaccinia Virus protein VP39"/>
    <property type="match status" value="1"/>
</dbReference>
<proteinExistence type="predicted"/>
<evidence type="ECO:0000256" key="1">
    <source>
        <dbReference type="ARBA" id="ARBA00022603"/>
    </source>
</evidence>
<accession>A0A3N1XS23</accession>
<dbReference type="PROSITE" id="PS00092">
    <property type="entry name" value="N6_MTASE"/>
    <property type="match status" value="1"/>
</dbReference>
<dbReference type="PANTHER" id="PTHR43542:SF1">
    <property type="entry name" value="METHYLTRANSFERASE"/>
    <property type="match status" value="1"/>
</dbReference>
<name>A0A3N1XS23_9FIRM</name>
<dbReference type="SUPFAM" id="SSF53335">
    <property type="entry name" value="S-adenosyl-L-methionine-dependent methyltransferases"/>
    <property type="match status" value="1"/>
</dbReference>
<evidence type="ECO:0000313" key="3">
    <source>
        <dbReference type="EMBL" id="ROR29449.1"/>
    </source>
</evidence>
<evidence type="ECO:0000313" key="4">
    <source>
        <dbReference type="Proteomes" id="UP000273083"/>
    </source>
</evidence>
<comment type="caution">
    <text evidence="3">The sequence shown here is derived from an EMBL/GenBank/DDBJ whole genome shotgun (WGS) entry which is preliminary data.</text>
</comment>
<keyword evidence="1 3" id="KW-0489">Methyltransferase</keyword>
<dbReference type="GO" id="GO:0003676">
    <property type="term" value="F:nucleic acid binding"/>
    <property type="evidence" value="ECO:0007669"/>
    <property type="project" value="InterPro"/>
</dbReference>
<evidence type="ECO:0000256" key="2">
    <source>
        <dbReference type="ARBA" id="ARBA00022679"/>
    </source>
</evidence>
<dbReference type="GO" id="GO:0031167">
    <property type="term" value="P:rRNA methylation"/>
    <property type="evidence" value="ECO:0007669"/>
    <property type="project" value="InterPro"/>
</dbReference>
<dbReference type="InterPro" id="IPR004398">
    <property type="entry name" value="RNA_MeTrfase_RsmD"/>
</dbReference>
<organism evidence="3 4">
    <name type="scientific">Mobilisporobacter senegalensis</name>
    <dbReference type="NCBI Taxonomy" id="1329262"/>
    <lineage>
        <taxon>Bacteria</taxon>
        <taxon>Bacillati</taxon>
        <taxon>Bacillota</taxon>
        <taxon>Clostridia</taxon>
        <taxon>Lachnospirales</taxon>
        <taxon>Lachnospiraceae</taxon>
        <taxon>Mobilisporobacter</taxon>
    </lineage>
</organism>